<keyword evidence="1" id="KW-0175">Coiled coil</keyword>
<evidence type="ECO:0000256" key="1">
    <source>
        <dbReference type="SAM" id="Coils"/>
    </source>
</evidence>
<feature type="compositionally biased region" description="Acidic residues" evidence="2">
    <location>
        <begin position="690"/>
        <end position="701"/>
    </location>
</feature>
<gene>
    <name evidence="4" type="ORF">SCUCBS95973_002459</name>
</gene>
<reference evidence="4 5" key="1">
    <citation type="submission" date="2024-01" db="EMBL/GenBank/DDBJ databases">
        <authorList>
            <person name="Allen C."/>
            <person name="Tagirdzhanova G."/>
        </authorList>
    </citation>
    <scope>NUCLEOTIDE SEQUENCE [LARGE SCALE GENOMIC DNA]</scope>
</reference>
<feature type="region of interest" description="Disordered" evidence="2">
    <location>
        <begin position="660"/>
        <end position="703"/>
    </location>
</feature>
<feature type="compositionally biased region" description="Polar residues" evidence="2">
    <location>
        <begin position="267"/>
        <end position="283"/>
    </location>
</feature>
<feature type="coiled-coil region" evidence="1">
    <location>
        <begin position="603"/>
        <end position="650"/>
    </location>
</feature>
<dbReference type="EMBL" id="CAWUHB010000009">
    <property type="protein sequence ID" value="CAK7215368.1"/>
    <property type="molecule type" value="Genomic_DNA"/>
</dbReference>
<organism evidence="4 5">
    <name type="scientific">Sporothrix curviconia</name>
    <dbReference type="NCBI Taxonomy" id="1260050"/>
    <lineage>
        <taxon>Eukaryota</taxon>
        <taxon>Fungi</taxon>
        <taxon>Dikarya</taxon>
        <taxon>Ascomycota</taxon>
        <taxon>Pezizomycotina</taxon>
        <taxon>Sordariomycetes</taxon>
        <taxon>Sordariomycetidae</taxon>
        <taxon>Ophiostomatales</taxon>
        <taxon>Ophiostomataceae</taxon>
        <taxon>Sporothrix</taxon>
    </lineage>
</organism>
<feature type="transmembrane region" description="Helical" evidence="3">
    <location>
        <begin position="34"/>
        <end position="55"/>
    </location>
</feature>
<dbReference type="PANTHER" id="PTHR23242">
    <property type="entry name" value="TRANSCRIPTION FACTOR HOXA13"/>
    <property type="match status" value="1"/>
</dbReference>
<sequence length="807" mass="86957">MADTNGASKTGAKADIQNNKKPVVARKQKPSRGFAGYILSTVARIFTWYSIYVLLFQCPSTLEECDASTPRICKPYFQIKEAVTPHALRHYETYAAPYVQVVKPYYDSVDRAVLSPTWKYAVKYGAPQVQQAQAFGQAQWASNIQPQLTKAQEAAVKQYNQVLGPHVDKVATAVAPYYEIGRNSALQTHHELILPVYNFLSPYAQQGYSAAAAFTTGTAVPAAVWTYGQASDFVHSTVLPQLRILYVDMVEPQLEKIGLSLGRFGDKTQSSTSQRTVHNTAPSSFAKPAQPSTSTTSTTSTASVKPSSSTAAASSSEEPETTTVATTAAVESSVAAAAAAGVTEAPKLKRPEPIVQDQADPKEDDVRRNAREEVAEDLRLWQEKYTKAADEGAAEIEKRVEEISKRMIRRNARTTGKALVDSLQHSVNAGLAQLHKDVLGIVGAVVQETATPEDANEQVLAVVRRVGVDIKDKAQAVRSWREEYARELQDTVSRAAENHFQILGSIRDLALQRIGMKWAWMEGVTYKDWAKYHQLKGRFEEWENDLEQLIVTHPGLEAAAEAAQAVEDEAMGVAQSAARELARLKQVAEFKIAERDDSDVFDIDTIKANIAAAKAAKEAAEAEARAAKEAEEAAAAAAQAEAQAQAEAEAALKAEGVAEEMTETTPVKDDDDSVESVVTDEAADAKDEVKDEIEVEDEVETDTAAVDADKETADTATIAPDEVPIVLGEAAGSVVEDTPAIELTETTEAVEAAKAADSTDAPVHLPVDEVVVAEEVPLAVASSVDAEATIVEEADKAEKAEAAEETA</sequence>
<evidence type="ECO:0000313" key="5">
    <source>
        <dbReference type="Proteomes" id="UP001642405"/>
    </source>
</evidence>
<keyword evidence="3" id="KW-0812">Transmembrane</keyword>
<proteinExistence type="predicted"/>
<evidence type="ECO:0008006" key="6">
    <source>
        <dbReference type="Google" id="ProtNLM"/>
    </source>
</evidence>
<accession>A0ABP0B709</accession>
<feature type="region of interest" description="Disordered" evidence="2">
    <location>
        <begin position="341"/>
        <end position="369"/>
    </location>
</feature>
<keyword evidence="3" id="KW-1133">Transmembrane helix</keyword>
<feature type="compositionally biased region" description="Low complexity" evidence="2">
    <location>
        <begin position="286"/>
        <end position="326"/>
    </location>
</feature>
<feature type="region of interest" description="Disordered" evidence="2">
    <location>
        <begin position="265"/>
        <end position="326"/>
    </location>
</feature>
<feature type="region of interest" description="Disordered" evidence="2">
    <location>
        <begin position="1"/>
        <end position="27"/>
    </location>
</feature>
<dbReference type="PANTHER" id="PTHR23242:SF9">
    <property type="entry name" value="TRANSCRIPTION FACTOR HOXA13"/>
    <property type="match status" value="1"/>
</dbReference>
<keyword evidence="3" id="KW-0472">Membrane</keyword>
<evidence type="ECO:0000313" key="4">
    <source>
        <dbReference type="EMBL" id="CAK7215368.1"/>
    </source>
</evidence>
<evidence type="ECO:0000256" key="2">
    <source>
        <dbReference type="SAM" id="MobiDB-lite"/>
    </source>
</evidence>
<comment type="caution">
    <text evidence="4">The sequence shown here is derived from an EMBL/GenBank/DDBJ whole genome shotgun (WGS) entry which is preliminary data.</text>
</comment>
<feature type="compositionally biased region" description="Basic and acidic residues" evidence="2">
    <location>
        <begin position="359"/>
        <end position="369"/>
    </location>
</feature>
<keyword evidence="5" id="KW-1185">Reference proteome</keyword>
<protein>
    <recommendedName>
        <fullName evidence="6">Transcription factor hoxa13</fullName>
    </recommendedName>
</protein>
<dbReference type="Proteomes" id="UP001642405">
    <property type="component" value="Unassembled WGS sequence"/>
</dbReference>
<evidence type="ECO:0000256" key="3">
    <source>
        <dbReference type="SAM" id="Phobius"/>
    </source>
</evidence>
<name>A0ABP0B709_9PEZI</name>